<evidence type="ECO:0000313" key="1">
    <source>
        <dbReference type="EMBL" id="KAI8005286.1"/>
    </source>
</evidence>
<dbReference type="Proteomes" id="UP001060215">
    <property type="component" value="Chromosome 9"/>
</dbReference>
<organism evidence="1 2">
    <name type="scientific">Camellia lanceoleosa</name>
    <dbReference type="NCBI Taxonomy" id="1840588"/>
    <lineage>
        <taxon>Eukaryota</taxon>
        <taxon>Viridiplantae</taxon>
        <taxon>Streptophyta</taxon>
        <taxon>Embryophyta</taxon>
        <taxon>Tracheophyta</taxon>
        <taxon>Spermatophyta</taxon>
        <taxon>Magnoliopsida</taxon>
        <taxon>eudicotyledons</taxon>
        <taxon>Gunneridae</taxon>
        <taxon>Pentapetalae</taxon>
        <taxon>asterids</taxon>
        <taxon>Ericales</taxon>
        <taxon>Theaceae</taxon>
        <taxon>Camellia</taxon>
    </lineage>
</organism>
<proteinExistence type="predicted"/>
<accession>A0ACC0GYS7</accession>
<dbReference type="EMBL" id="CM045766">
    <property type="protein sequence ID" value="KAI8005286.1"/>
    <property type="molecule type" value="Genomic_DNA"/>
</dbReference>
<keyword evidence="2" id="KW-1185">Reference proteome</keyword>
<gene>
    <name evidence="1" type="ORF">LOK49_LG08G00064</name>
</gene>
<comment type="caution">
    <text evidence="1">The sequence shown here is derived from an EMBL/GenBank/DDBJ whole genome shotgun (WGS) entry which is preliminary data.</text>
</comment>
<evidence type="ECO:0000313" key="2">
    <source>
        <dbReference type="Proteomes" id="UP001060215"/>
    </source>
</evidence>
<sequence length="117" mass="13348">MLHNNFIKFSDLHRSSGNIMMFFNDVQIMMFSSDVHAVMFFINVRTLAMFELQRCSSAVSEVKPLLQRLADDHGGGIGVMECSGDGRTKVADVTGPNEGPIQGTRRLMRRRSRRWKR</sequence>
<name>A0ACC0GYS7_9ERIC</name>
<reference evidence="1 2" key="1">
    <citation type="journal article" date="2022" name="Plant J.">
        <title>Chromosome-level genome of Camellia lanceoleosa provides a valuable resource for understanding genome evolution and self-incompatibility.</title>
        <authorList>
            <person name="Gong W."/>
            <person name="Xiao S."/>
            <person name="Wang L."/>
            <person name="Liao Z."/>
            <person name="Chang Y."/>
            <person name="Mo W."/>
            <person name="Hu G."/>
            <person name="Li W."/>
            <person name="Zhao G."/>
            <person name="Zhu H."/>
            <person name="Hu X."/>
            <person name="Ji K."/>
            <person name="Xiang X."/>
            <person name="Song Q."/>
            <person name="Yuan D."/>
            <person name="Jin S."/>
            <person name="Zhang L."/>
        </authorList>
    </citation>
    <scope>NUCLEOTIDE SEQUENCE [LARGE SCALE GENOMIC DNA]</scope>
    <source>
        <strain evidence="1">SQ_2022a</strain>
    </source>
</reference>
<protein>
    <submittedName>
        <fullName evidence="1">Uncharacterized protein</fullName>
    </submittedName>
</protein>